<gene>
    <name evidence="1" type="ORF">H7I41_28520</name>
</gene>
<evidence type="ECO:0000313" key="1">
    <source>
        <dbReference type="EMBL" id="MCV7173872.1"/>
    </source>
</evidence>
<protein>
    <submittedName>
        <fullName evidence="1">Uncharacterized protein</fullName>
    </submittedName>
</protein>
<dbReference type="RefSeq" id="WP_264016046.1">
    <property type="nucleotide sequence ID" value="NZ_JACKSJ010000257.1"/>
</dbReference>
<dbReference type="EMBL" id="JACKSJ010000257">
    <property type="protein sequence ID" value="MCV7173872.1"/>
    <property type="molecule type" value="Genomic_DNA"/>
</dbReference>
<evidence type="ECO:0000313" key="2">
    <source>
        <dbReference type="Proteomes" id="UP001140293"/>
    </source>
</evidence>
<proteinExistence type="predicted"/>
<comment type="caution">
    <text evidence="1">The sequence shown here is derived from an EMBL/GenBank/DDBJ whole genome shotgun (WGS) entry which is preliminary data.</text>
</comment>
<reference evidence="1" key="2">
    <citation type="journal article" date="2022" name="BMC Genomics">
        <title>Comparative genome analysis of mycobacteria focusing on tRNA and non-coding RNA.</title>
        <authorList>
            <person name="Behra P.R.K."/>
            <person name="Pettersson B.M.F."/>
            <person name="Ramesh M."/>
            <person name="Das S."/>
            <person name="Dasgupta S."/>
            <person name="Kirsebom L.A."/>
        </authorList>
    </citation>
    <scope>NUCLEOTIDE SEQUENCE</scope>
    <source>
        <strain evidence="1">DSM 44615</strain>
    </source>
</reference>
<dbReference type="Proteomes" id="UP001140293">
    <property type="component" value="Unassembled WGS sequence"/>
</dbReference>
<reference evidence="1" key="1">
    <citation type="submission" date="2020-07" db="EMBL/GenBank/DDBJ databases">
        <authorList>
            <person name="Pettersson B.M.F."/>
            <person name="Behra P.R.K."/>
            <person name="Ramesh M."/>
            <person name="Das S."/>
            <person name="Dasgupta S."/>
            <person name="Kirsebom L.A."/>
        </authorList>
    </citation>
    <scope>NUCLEOTIDE SEQUENCE</scope>
    <source>
        <strain evidence="1">DSM 44615</strain>
    </source>
</reference>
<keyword evidence="2" id="KW-1185">Reference proteome</keyword>
<organism evidence="1 2">
    <name type="scientific">[Mycobacterium] manitobense</name>
    <dbReference type="NCBI Taxonomy" id="190147"/>
    <lineage>
        <taxon>Bacteria</taxon>
        <taxon>Bacillati</taxon>
        <taxon>Actinomycetota</taxon>
        <taxon>Actinomycetes</taxon>
        <taxon>Mycobacteriales</taxon>
        <taxon>Mycobacteriaceae</taxon>
        <taxon>Mycolicibacterium</taxon>
    </lineage>
</organism>
<name>A0A9X2YG59_9MYCO</name>
<dbReference type="AlphaFoldDB" id="A0A9X2YG59"/>
<sequence length="141" mass="15370">MTSELAVLAYPHAMGVSLRSKTLGGCFAAIVLGLCASGCDAEGDQREDARERCLRYVADRLVSPSSAEFGDVTVWQVELSDADITHMKSQFPKFKPSGVTAVYSIVGKVDSQNTYAAMIRSSFECRAIYQEDFSDAVVNVW</sequence>
<accession>A0A9X2YG59</accession>